<organism evidence="1 2">
    <name type="scientific">Vibrio mimicus</name>
    <dbReference type="NCBI Taxonomy" id="674"/>
    <lineage>
        <taxon>Bacteria</taxon>
        <taxon>Pseudomonadati</taxon>
        <taxon>Pseudomonadota</taxon>
        <taxon>Gammaproteobacteria</taxon>
        <taxon>Vibrionales</taxon>
        <taxon>Vibrionaceae</taxon>
        <taxon>Vibrio</taxon>
    </lineage>
</organism>
<proteinExistence type="predicted"/>
<name>A0A2J9VLP2_VIBMI</name>
<protein>
    <submittedName>
        <fullName evidence="1">ATPase</fullName>
    </submittedName>
</protein>
<dbReference type="Proteomes" id="UP000053748">
    <property type="component" value="Unassembled WGS sequence"/>
</dbReference>
<dbReference type="STRING" id="674.VM_16715"/>
<gene>
    <name evidence="1" type="ORF">AL544_004535</name>
</gene>
<evidence type="ECO:0000313" key="2">
    <source>
        <dbReference type="Proteomes" id="UP000053748"/>
    </source>
</evidence>
<evidence type="ECO:0000313" key="1">
    <source>
        <dbReference type="EMBL" id="PNM64697.1"/>
    </source>
</evidence>
<dbReference type="OrthoDB" id="5898842at2"/>
<accession>A0A2J9VLP2</accession>
<dbReference type="EMBL" id="LOSJ02000001">
    <property type="protein sequence ID" value="PNM64697.1"/>
    <property type="molecule type" value="Genomic_DNA"/>
</dbReference>
<reference evidence="1" key="1">
    <citation type="submission" date="2017-12" db="EMBL/GenBank/DDBJ databases">
        <title>FDA dAtabase for Regulatory Grade micrObial Sequences (FDA-ARGOS): Supporting development and validation of Infectious Disease Dx tests.</title>
        <authorList>
            <person name="Hoffmann M."/>
            <person name="Allard M."/>
            <person name="Evans P."/>
            <person name="Brown E."/>
            <person name="Tallon L.J."/>
            <person name="Sadzewicz L."/>
            <person name="Sengamalay N."/>
            <person name="Ott S."/>
            <person name="Godinez A."/>
            <person name="Nagaraj S."/>
            <person name="Vavikolanu K."/>
            <person name="Aluvathingal J."/>
            <person name="Nadendla S."/>
            <person name="Hobson J."/>
            <person name="Sichtig H."/>
        </authorList>
    </citation>
    <scope>NUCLEOTIDE SEQUENCE [LARGE SCALE GENOMIC DNA]</scope>
    <source>
        <strain evidence="1">FDAARGOS_113</strain>
    </source>
</reference>
<comment type="caution">
    <text evidence="1">The sequence shown here is derived from an EMBL/GenBank/DDBJ whole genome shotgun (WGS) entry which is preliminary data.</text>
</comment>
<sequence length="103" mass="11856">MDFVLDVNLREPKTKYIVMYRPEQGEFIDQFVLRMKAKGIAKYRYKLEAAPETQSKAVSILATYIQITSQDCGTLTFHNADYYPFGCSVEHNRGISLVNPLEE</sequence>
<keyword evidence="2" id="KW-1185">Reference proteome</keyword>
<dbReference type="AlphaFoldDB" id="A0A2J9VLP2"/>